<organism evidence="6 7">
    <name type="scientific">Seminavis robusta</name>
    <dbReference type="NCBI Taxonomy" id="568900"/>
    <lineage>
        <taxon>Eukaryota</taxon>
        <taxon>Sar</taxon>
        <taxon>Stramenopiles</taxon>
        <taxon>Ochrophyta</taxon>
        <taxon>Bacillariophyta</taxon>
        <taxon>Bacillariophyceae</taxon>
        <taxon>Bacillariophycidae</taxon>
        <taxon>Naviculales</taxon>
        <taxon>Naviculaceae</taxon>
        <taxon>Seminavis</taxon>
    </lineage>
</organism>
<name>A0A9N8HJM2_9STRA</name>
<evidence type="ECO:0000256" key="2">
    <source>
        <dbReference type="ARBA" id="ARBA00022617"/>
    </source>
</evidence>
<comment type="caution">
    <text evidence="6">The sequence shown here is derived from an EMBL/GenBank/DDBJ whole genome shotgun (WGS) entry which is preliminary data.</text>
</comment>
<evidence type="ECO:0000256" key="5">
    <source>
        <dbReference type="SAM" id="MobiDB-lite"/>
    </source>
</evidence>
<reference evidence="6" key="1">
    <citation type="submission" date="2020-06" db="EMBL/GenBank/DDBJ databases">
        <authorList>
            <consortium name="Plant Systems Biology data submission"/>
        </authorList>
    </citation>
    <scope>NUCLEOTIDE SEQUENCE</scope>
    <source>
        <strain evidence="6">D6</strain>
    </source>
</reference>
<protein>
    <submittedName>
        <fullName evidence="6">Whole genome shotgun sequence</fullName>
    </submittedName>
</protein>
<feature type="compositionally biased region" description="Basic residues" evidence="5">
    <location>
        <begin position="354"/>
        <end position="367"/>
    </location>
</feature>
<dbReference type="GO" id="GO:0020037">
    <property type="term" value="F:heme binding"/>
    <property type="evidence" value="ECO:0007669"/>
    <property type="project" value="InterPro"/>
</dbReference>
<evidence type="ECO:0000256" key="4">
    <source>
        <dbReference type="ARBA" id="ARBA00023004"/>
    </source>
</evidence>
<sequence>MVAPMNDSSTSSVSSKEERATLYERLGGDAMMNIMVWSFFDELVEHPDMKPFFKNIAMVAMKTHTVKLFKVMFGTDEEQPDDENLREYLLRTHTRLFRDLGLDAGHFDTLAGCFVEGLQSFQVSQDLIDECVALMAPLRVVFEYGAELAKKEKEMDPKELKKLPWASAKTIGTEEPAVLPTLASIDIPDWLPTALAGKNATKHTVREWTCELTDRFGAEGDSEIADTFLDQPWVDHHIFCVSFLQLAFLPDDVDVAHRQKMLEIVMYPRGRYCARLSRHLFDRMITQFALACQKLGMSTHHSKPAEEKLLTYRSAFAGKTVKVGGATCPHILSKTYEQHMEMVMAQERESSMRKSSKKKKRSNKKAFTRLIMEAPDCSETETGSVTSRETLNASFTREDASNRSTSRSSKKSEGKDSKRKSKMPDFIKRVFKAGQ</sequence>
<dbReference type="InterPro" id="IPR012292">
    <property type="entry name" value="Globin/Proto"/>
</dbReference>
<dbReference type="EMBL" id="CAICTM010000773">
    <property type="protein sequence ID" value="CAB9516326.1"/>
    <property type="molecule type" value="Genomic_DNA"/>
</dbReference>
<evidence type="ECO:0000256" key="3">
    <source>
        <dbReference type="ARBA" id="ARBA00022723"/>
    </source>
</evidence>
<evidence type="ECO:0000313" key="6">
    <source>
        <dbReference type="EMBL" id="CAB9516326.1"/>
    </source>
</evidence>
<dbReference type="InterPro" id="IPR009050">
    <property type="entry name" value="Globin-like_sf"/>
</dbReference>
<dbReference type="CDD" id="cd00454">
    <property type="entry name" value="TrHb1_N"/>
    <property type="match status" value="1"/>
</dbReference>
<keyword evidence="7" id="KW-1185">Reference proteome</keyword>
<dbReference type="SUPFAM" id="SSF46458">
    <property type="entry name" value="Globin-like"/>
    <property type="match status" value="1"/>
</dbReference>
<evidence type="ECO:0000256" key="1">
    <source>
        <dbReference type="ARBA" id="ARBA00022448"/>
    </source>
</evidence>
<keyword evidence="1" id="KW-0813">Transport</keyword>
<dbReference type="Pfam" id="PF01152">
    <property type="entry name" value="Bac_globin"/>
    <property type="match status" value="1"/>
</dbReference>
<gene>
    <name evidence="6" type="ORF">SEMRO_774_G200730.1</name>
</gene>
<feature type="compositionally biased region" description="Polar residues" evidence="5">
    <location>
        <begin position="380"/>
        <end position="395"/>
    </location>
</feature>
<dbReference type="AlphaFoldDB" id="A0A9N8HJM2"/>
<dbReference type="GO" id="GO:0046872">
    <property type="term" value="F:metal ion binding"/>
    <property type="evidence" value="ECO:0007669"/>
    <property type="project" value="UniProtKB-KW"/>
</dbReference>
<feature type="compositionally biased region" description="Basic and acidic residues" evidence="5">
    <location>
        <begin position="410"/>
        <end position="428"/>
    </location>
</feature>
<keyword evidence="3" id="KW-0479">Metal-binding</keyword>
<dbReference type="Gene3D" id="1.10.490.10">
    <property type="entry name" value="Globins"/>
    <property type="match status" value="1"/>
</dbReference>
<dbReference type="InterPro" id="IPR001486">
    <property type="entry name" value="Hemoglobin_trunc"/>
</dbReference>
<dbReference type="GO" id="GO:0019825">
    <property type="term" value="F:oxygen binding"/>
    <property type="evidence" value="ECO:0007669"/>
    <property type="project" value="InterPro"/>
</dbReference>
<keyword evidence="2" id="KW-0349">Heme</keyword>
<feature type="region of interest" description="Disordered" evidence="5">
    <location>
        <begin position="345"/>
        <end position="435"/>
    </location>
</feature>
<proteinExistence type="predicted"/>
<keyword evidence="4" id="KW-0408">Iron</keyword>
<dbReference type="Proteomes" id="UP001153069">
    <property type="component" value="Unassembled WGS sequence"/>
</dbReference>
<accession>A0A9N8HJM2</accession>
<evidence type="ECO:0000313" key="7">
    <source>
        <dbReference type="Proteomes" id="UP001153069"/>
    </source>
</evidence>